<dbReference type="CDD" id="cd07516">
    <property type="entry name" value="HAD_Pase"/>
    <property type="match status" value="1"/>
</dbReference>
<dbReference type="SFLD" id="SFLDS00003">
    <property type="entry name" value="Haloacid_Dehalogenase"/>
    <property type="match status" value="1"/>
</dbReference>
<dbReference type="Proteomes" id="UP000051679">
    <property type="component" value="Unassembled WGS sequence"/>
</dbReference>
<dbReference type="SFLD" id="SFLDG01140">
    <property type="entry name" value="C2.B:_Phosphomannomutase_and_P"/>
    <property type="match status" value="1"/>
</dbReference>
<dbReference type="GO" id="GO:0005829">
    <property type="term" value="C:cytosol"/>
    <property type="evidence" value="ECO:0007669"/>
    <property type="project" value="TreeGrafter"/>
</dbReference>
<dbReference type="NCBIfam" id="TIGR00099">
    <property type="entry name" value="Cof-subfamily"/>
    <property type="match status" value="1"/>
</dbReference>
<dbReference type="Gene3D" id="3.40.50.1000">
    <property type="entry name" value="HAD superfamily/HAD-like"/>
    <property type="match status" value="1"/>
</dbReference>
<dbReference type="NCBIfam" id="TIGR01484">
    <property type="entry name" value="HAD-SF-IIB"/>
    <property type="match status" value="1"/>
</dbReference>
<dbReference type="Gene3D" id="3.30.1240.10">
    <property type="match status" value="1"/>
</dbReference>
<protein>
    <submittedName>
        <fullName evidence="1">HAD superfamily hydrolase</fullName>
    </submittedName>
</protein>
<dbReference type="RefSeq" id="WP_054678347.1">
    <property type="nucleotide sequence ID" value="NZ_AYYO01000022.1"/>
</dbReference>
<dbReference type="Pfam" id="PF08282">
    <property type="entry name" value="Hydrolase_3"/>
    <property type="match status" value="1"/>
</dbReference>
<accession>A0A0R1ZUH4</accession>
<dbReference type="PATRIC" id="fig|1291052.5.peg.1327"/>
<sequence length="272" mass="29451">MVQRQLVLSDIDGTLINDQHELPARVIAAVQEYSAAGGHFVLASARPALGMTALADKLQIDLPLVTLNGGLIVQTHRADNSFTTLYEEPLPDHAAATIYDLIHAQQLPVSINVHVNTHWYVDQHEYWSNQEAAILNFQPEITDLNALVHGNRPVHKILCMAEPDVIDQLDALLRHQDNLDLSISRSKLTYLEITARGVSKQSALRHLASMLNVPLANTMAIGDGENDLPMMQAAGLAVAMGNALPAVAAAIPTKVASNNDAGVAEALRKYAM</sequence>
<dbReference type="GO" id="GO:0000287">
    <property type="term" value="F:magnesium ion binding"/>
    <property type="evidence" value="ECO:0007669"/>
    <property type="project" value="TreeGrafter"/>
</dbReference>
<dbReference type="SUPFAM" id="SSF56784">
    <property type="entry name" value="HAD-like"/>
    <property type="match status" value="1"/>
</dbReference>
<dbReference type="PANTHER" id="PTHR10000">
    <property type="entry name" value="PHOSPHOSERINE PHOSPHATASE"/>
    <property type="match status" value="1"/>
</dbReference>
<dbReference type="InterPro" id="IPR006379">
    <property type="entry name" value="HAD-SF_hydro_IIB"/>
</dbReference>
<keyword evidence="2" id="KW-1185">Reference proteome</keyword>
<dbReference type="EMBL" id="AYYO01000022">
    <property type="protein sequence ID" value="KRM55414.1"/>
    <property type="molecule type" value="Genomic_DNA"/>
</dbReference>
<dbReference type="InterPro" id="IPR036412">
    <property type="entry name" value="HAD-like_sf"/>
</dbReference>
<dbReference type="STRING" id="1291052.FC18_GL001309"/>
<evidence type="ECO:0000313" key="2">
    <source>
        <dbReference type="Proteomes" id="UP000051679"/>
    </source>
</evidence>
<dbReference type="GO" id="GO:0016791">
    <property type="term" value="F:phosphatase activity"/>
    <property type="evidence" value="ECO:0007669"/>
    <property type="project" value="UniProtKB-ARBA"/>
</dbReference>
<dbReference type="PANTHER" id="PTHR10000:SF8">
    <property type="entry name" value="HAD SUPERFAMILY HYDROLASE-LIKE, TYPE 3"/>
    <property type="match status" value="1"/>
</dbReference>
<gene>
    <name evidence="1" type="ORF">FC18_GL001309</name>
</gene>
<dbReference type="OrthoDB" id="9790031at2"/>
<dbReference type="InterPro" id="IPR023214">
    <property type="entry name" value="HAD_sf"/>
</dbReference>
<proteinExistence type="predicted"/>
<dbReference type="AlphaFoldDB" id="A0A0R1ZUH4"/>
<reference evidence="1 2" key="1">
    <citation type="journal article" date="2015" name="Genome Announc.">
        <title>Expanding the biotechnology potential of lactobacilli through comparative genomics of 213 strains and associated genera.</title>
        <authorList>
            <person name="Sun Z."/>
            <person name="Harris H.M."/>
            <person name="McCann A."/>
            <person name="Guo C."/>
            <person name="Argimon S."/>
            <person name="Zhang W."/>
            <person name="Yang X."/>
            <person name="Jeffery I.B."/>
            <person name="Cooney J.C."/>
            <person name="Kagawa T.F."/>
            <person name="Liu W."/>
            <person name="Song Y."/>
            <person name="Salvetti E."/>
            <person name="Wrobel A."/>
            <person name="Rasinkangas P."/>
            <person name="Parkhill J."/>
            <person name="Rea M.C."/>
            <person name="O'Sullivan O."/>
            <person name="Ritari J."/>
            <person name="Douillard F.P."/>
            <person name="Paul Ross R."/>
            <person name="Yang R."/>
            <person name="Briner A.E."/>
            <person name="Felis G.E."/>
            <person name="de Vos W.M."/>
            <person name="Barrangou R."/>
            <person name="Klaenhammer T.R."/>
            <person name="Caufield P.W."/>
            <person name="Cui Y."/>
            <person name="Zhang H."/>
            <person name="O'Toole P.W."/>
        </authorList>
    </citation>
    <scope>NUCLEOTIDE SEQUENCE [LARGE SCALE GENOMIC DNA]</scope>
    <source>
        <strain evidence="1 2">DSM 20505</strain>
    </source>
</reference>
<evidence type="ECO:0000313" key="1">
    <source>
        <dbReference type="EMBL" id="KRM55414.1"/>
    </source>
</evidence>
<dbReference type="InterPro" id="IPR000150">
    <property type="entry name" value="Cof"/>
</dbReference>
<keyword evidence="1" id="KW-0378">Hydrolase</keyword>
<organism evidence="1 2">
    <name type="scientific">Lacticaseibacillus sharpeae JCM 1186 = DSM 20505</name>
    <dbReference type="NCBI Taxonomy" id="1291052"/>
    <lineage>
        <taxon>Bacteria</taxon>
        <taxon>Bacillati</taxon>
        <taxon>Bacillota</taxon>
        <taxon>Bacilli</taxon>
        <taxon>Lactobacillales</taxon>
        <taxon>Lactobacillaceae</taxon>
        <taxon>Lacticaseibacillus</taxon>
    </lineage>
</organism>
<name>A0A0R1ZUH4_9LACO</name>
<comment type="caution">
    <text evidence="1">The sequence shown here is derived from an EMBL/GenBank/DDBJ whole genome shotgun (WGS) entry which is preliminary data.</text>
</comment>